<dbReference type="PROSITE" id="PS50893">
    <property type="entry name" value="ABC_TRANSPORTER_2"/>
    <property type="match status" value="1"/>
</dbReference>
<feature type="transmembrane region" description="Helical" evidence="8">
    <location>
        <begin position="139"/>
        <end position="156"/>
    </location>
</feature>
<evidence type="ECO:0000313" key="12">
    <source>
        <dbReference type="Proteomes" id="UP001597181"/>
    </source>
</evidence>
<name>A0ABW3TSG7_9MICO</name>
<proteinExistence type="predicted"/>
<evidence type="ECO:0000259" key="10">
    <source>
        <dbReference type="PROSITE" id="PS50929"/>
    </source>
</evidence>
<dbReference type="RefSeq" id="WP_343961417.1">
    <property type="nucleotide sequence ID" value="NZ_BAAAKZ010000011.1"/>
</dbReference>
<keyword evidence="12" id="KW-1185">Reference proteome</keyword>
<comment type="subcellular location">
    <subcellularLocation>
        <location evidence="1">Cell membrane</location>
        <topology evidence="1">Multi-pass membrane protein</topology>
    </subcellularLocation>
</comment>
<evidence type="ECO:0000256" key="5">
    <source>
        <dbReference type="ARBA" id="ARBA00022989"/>
    </source>
</evidence>
<gene>
    <name evidence="11" type="ORF">ACFQ3U_16320</name>
</gene>
<dbReference type="PANTHER" id="PTHR24221">
    <property type="entry name" value="ATP-BINDING CASSETTE SUB-FAMILY B"/>
    <property type="match status" value="1"/>
</dbReference>
<evidence type="ECO:0000256" key="8">
    <source>
        <dbReference type="SAM" id="Phobius"/>
    </source>
</evidence>
<dbReference type="InterPro" id="IPR003593">
    <property type="entry name" value="AAA+_ATPase"/>
</dbReference>
<keyword evidence="6 8" id="KW-0472">Membrane</keyword>
<evidence type="ECO:0000256" key="3">
    <source>
        <dbReference type="ARBA" id="ARBA00022741"/>
    </source>
</evidence>
<evidence type="ECO:0000259" key="9">
    <source>
        <dbReference type="PROSITE" id="PS50893"/>
    </source>
</evidence>
<organism evidence="11 12">
    <name type="scientific">Leucobacter albus</name>
    <dbReference type="NCBI Taxonomy" id="272210"/>
    <lineage>
        <taxon>Bacteria</taxon>
        <taxon>Bacillati</taxon>
        <taxon>Actinomycetota</taxon>
        <taxon>Actinomycetes</taxon>
        <taxon>Micrococcales</taxon>
        <taxon>Microbacteriaceae</taxon>
        <taxon>Leucobacter</taxon>
    </lineage>
</organism>
<feature type="transmembrane region" description="Helical" evidence="8">
    <location>
        <begin position="60"/>
        <end position="85"/>
    </location>
</feature>
<dbReference type="EMBL" id="JBHTLY010000015">
    <property type="protein sequence ID" value="MFD1203458.1"/>
    <property type="molecule type" value="Genomic_DNA"/>
</dbReference>
<feature type="region of interest" description="Disordered" evidence="7">
    <location>
        <begin position="539"/>
        <end position="575"/>
    </location>
</feature>
<evidence type="ECO:0000256" key="6">
    <source>
        <dbReference type="ARBA" id="ARBA00023136"/>
    </source>
</evidence>
<evidence type="ECO:0000256" key="7">
    <source>
        <dbReference type="SAM" id="MobiDB-lite"/>
    </source>
</evidence>
<dbReference type="Pfam" id="PF00005">
    <property type="entry name" value="ABC_tran"/>
    <property type="match status" value="1"/>
</dbReference>
<keyword evidence="5 8" id="KW-1133">Transmembrane helix</keyword>
<dbReference type="Proteomes" id="UP001597181">
    <property type="component" value="Unassembled WGS sequence"/>
</dbReference>
<evidence type="ECO:0000313" key="11">
    <source>
        <dbReference type="EMBL" id="MFD1203458.1"/>
    </source>
</evidence>
<dbReference type="InterPro" id="IPR003439">
    <property type="entry name" value="ABC_transporter-like_ATP-bd"/>
</dbReference>
<dbReference type="InterPro" id="IPR027417">
    <property type="entry name" value="P-loop_NTPase"/>
</dbReference>
<sequence>MATKNSRQRPALLHPSLVPALRPSMPALLLAVLAAALAGATALAAIWGIVAMISEPSAGGVAWICAAWVGAALLAAASSWLAHAVEATFEARLRRTVAGRVLRLPAERLSDYPADRLRRLVSDDIAALHHMIAHLPSEIAALVVVPAAAIVLLLTLAGPVALLALIPGVLAGGVYLAVLPPLSARHGAERGRVMGEITTAVDDYARGIHVFRSFGNDSGALATYTSATERFTAGMVAWVRRVATPAAVAVALLQAPASFAIAYAVGAANDTSTLAAILLLSLALVTPALRLGHGLDFVAAGRAAGGRVGELLSEPALPTGGEVLAGVLNADTVLAETGVSIAAHAITVRVNDRAVLSELTLTAPASSITAVTGPSGAGKTTLLRVLAGLHTIDAGSVIVGGTSITEISEATRADTVLLVPQGVAVLAATIRENLLLSAPGASDAECASALSRAQLGARLDADAATLSGGERQRVALARAFLSPAPVILLDEPTSALDAATTGRVWAEIEKLAHVEGKTVVVVTHDPELAARSDRHVALASAQLPSEPELPALGPPISGSSSPSSPQHQSEAGTSA</sequence>
<dbReference type="PROSITE" id="PS00211">
    <property type="entry name" value="ABC_TRANSPORTER_1"/>
    <property type="match status" value="1"/>
</dbReference>
<dbReference type="Gene3D" id="1.20.1560.10">
    <property type="entry name" value="ABC transporter type 1, transmembrane domain"/>
    <property type="match status" value="1"/>
</dbReference>
<dbReference type="InterPro" id="IPR039421">
    <property type="entry name" value="Type_1_exporter"/>
</dbReference>
<feature type="compositionally biased region" description="Polar residues" evidence="7">
    <location>
        <begin position="566"/>
        <end position="575"/>
    </location>
</feature>
<keyword evidence="2 8" id="KW-0812">Transmembrane</keyword>
<accession>A0ABW3TSG7</accession>
<comment type="caution">
    <text evidence="11">The sequence shown here is derived from an EMBL/GenBank/DDBJ whole genome shotgun (WGS) entry which is preliminary data.</text>
</comment>
<evidence type="ECO:0000256" key="4">
    <source>
        <dbReference type="ARBA" id="ARBA00022840"/>
    </source>
</evidence>
<evidence type="ECO:0000256" key="2">
    <source>
        <dbReference type="ARBA" id="ARBA00022692"/>
    </source>
</evidence>
<feature type="transmembrane region" description="Helical" evidence="8">
    <location>
        <begin position="242"/>
        <end position="265"/>
    </location>
</feature>
<dbReference type="InterPro" id="IPR011527">
    <property type="entry name" value="ABC1_TM_dom"/>
</dbReference>
<dbReference type="SUPFAM" id="SSF52540">
    <property type="entry name" value="P-loop containing nucleoside triphosphate hydrolases"/>
    <property type="match status" value="1"/>
</dbReference>
<keyword evidence="4 11" id="KW-0067">ATP-binding</keyword>
<feature type="domain" description="ABC transporter" evidence="9">
    <location>
        <begin position="341"/>
        <end position="565"/>
    </location>
</feature>
<evidence type="ECO:0000256" key="1">
    <source>
        <dbReference type="ARBA" id="ARBA00004651"/>
    </source>
</evidence>
<dbReference type="SMART" id="SM00382">
    <property type="entry name" value="AAA"/>
    <property type="match status" value="1"/>
</dbReference>
<feature type="domain" description="ABC transmembrane type-1" evidence="10">
    <location>
        <begin position="27"/>
        <end position="300"/>
    </location>
</feature>
<protein>
    <submittedName>
        <fullName evidence="11">ABC transporter ATP-binding protein</fullName>
    </submittedName>
</protein>
<reference evidence="12" key="1">
    <citation type="journal article" date="2019" name="Int. J. Syst. Evol. Microbiol.">
        <title>The Global Catalogue of Microorganisms (GCM) 10K type strain sequencing project: providing services to taxonomists for standard genome sequencing and annotation.</title>
        <authorList>
            <consortium name="The Broad Institute Genomics Platform"/>
            <consortium name="The Broad Institute Genome Sequencing Center for Infectious Disease"/>
            <person name="Wu L."/>
            <person name="Ma J."/>
        </authorList>
    </citation>
    <scope>NUCLEOTIDE SEQUENCE [LARGE SCALE GENOMIC DNA]</scope>
    <source>
        <strain evidence="12">CCUG 50213</strain>
    </source>
</reference>
<dbReference type="PROSITE" id="PS50929">
    <property type="entry name" value="ABC_TM1F"/>
    <property type="match status" value="1"/>
</dbReference>
<dbReference type="PANTHER" id="PTHR24221:SF654">
    <property type="entry name" value="ATP-BINDING CASSETTE SUB-FAMILY B MEMBER 6"/>
    <property type="match status" value="1"/>
</dbReference>
<feature type="compositionally biased region" description="Low complexity" evidence="7">
    <location>
        <begin position="554"/>
        <end position="565"/>
    </location>
</feature>
<keyword evidence="3" id="KW-0547">Nucleotide-binding</keyword>
<dbReference type="SUPFAM" id="SSF90123">
    <property type="entry name" value="ABC transporter transmembrane region"/>
    <property type="match status" value="1"/>
</dbReference>
<feature type="transmembrane region" description="Helical" evidence="8">
    <location>
        <begin position="162"/>
        <end position="182"/>
    </location>
</feature>
<dbReference type="InterPro" id="IPR036640">
    <property type="entry name" value="ABC1_TM_sf"/>
</dbReference>
<dbReference type="InterPro" id="IPR017871">
    <property type="entry name" value="ABC_transporter-like_CS"/>
</dbReference>
<dbReference type="GO" id="GO:0005524">
    <property type="term" value="F:ATP binding"/>
    <property type="evidence" value="ECO:0007669"/>
    <property type="project" value="UniProtKB-KW"/>
</dbReference>
<dbReference type="Gene3D" id="3.40.50.300">
    <property type="entry name" value="P-loop containing nucleotide triphosphate hydrolases"/>
    <property type="match status" value="1"/>
</dbReference>
<feature type="transmembrane region" description="Helical" evidence="8">
    <location>
        <begin position="271"/>
        <end position="292"/>
    </location>
</feature>